<evidence type="ECO:0008006" key="3">
    <source>
        <dbReference type="Google" id="ProtNLM"/>
    </source>
</evidence>
<keyword evidence="2" id="KW-1185">Reference proteome</keyword>
<accession>A0A7J5YAV5</accession>
<evidence type="ECO:0000313" key="1">
    <source>
        <dbReference type="EMBL" id="KAF3846545.1"/>
    </source>
</evidence>
<organism evidence="1 2">
    <name type="scientific">Dissostichus mawsoni</name>
    <name type="common">Antarctic cod</name>
    <dbReference type="NCBI Taxonomy" id="36200"/>
    <lineage>
        <taxon>Eukaryota</taxon>
        <taxon>Metazoa</taxon>
        <taxon>Chordata</taxon>
        <taxon>Craniata</taxon>
        <taxon>Vertebrata</taxon>
        <taxon>Euteleostomi</taxon>
        <taxon>Actinopterygii</taxon>
        <taxon>Neopterygii</taxon>
        <taxon>Teleostei</taxon>
        <taxon>Neoteleostei</taxon>
        <taxon>Acanthomorphata</taxon>
        <taxon>Eupercaria</taxon>
        <taxon>Perciformes</taxon>
        <taxon>Notothenioidei</taxon>
        <taxon>Nototheniidae</taxon>
        <taxon>Dissostichus</taxon>
    </lineage>
</organism>
<protein>
    <recommendedName>
        <fullName evidence="3">Immunoglobulin V-set domain-containing protein</fullName>
    </recommendedName>
</protein>
<dbReference type="InterPro" id="IPR013783">
    <property type="entry name" value="Ig-like_fold"/>
</dbReference>
<dbReference type="Gene3D" id="2.60.40.10">
    <property type="entry name" value="Immunoglobulins"/>
    <property type="match status" value="1"/>
</dbReference>
<dbReference type="AlphaFoldDB" id="A0A7J5YAV5"/>
<evidence type="ECO:0000313" key="2">
    <source>
        <dbReference type="Proteomes" id="UP000518266"/>
    </source>
</evidence>
<comment type="caution">
    <text evidence="1">The sequence shown here is derived from an EMBL/GenBank/DDBJ whole genome shotgun (WGS) entry which is preliminary data.</text>
</comment>
<gene>
    <name evidence="1" type="ORF">F7725_003623</name>
</gene>
<reference evidence="1 2" key="1">
    <citation type="submission" date="2020-03" db="EMBL/GenBank/DDBJ databases">
        <title>Dissostichus mawsoni Genome sequencing and assembly.</title>
        <authorList>
            <person name="Park H."/>
        </authorList>
    </citation>
    <scope>NUCLEOTIDE SEQUENCE [LARGE SCALE GENOMIC DNA]</scope>
    <source>
        <strain evidence="1">DM0001</strain>
        <tissue evidence="1">Muscle</tissue>
    </source>
</reference>
<dbReference type="InterPro" id="IPR036179">
    <property type="entry name" value="Ig-like_dom_sf"/>
</dbReference>
<dbReference type="Proteomes" id="UP000518266">
    <property type="component" value="Unassembled WGS sequence"/>
</dbReference>
<dbReference type="EMBL" id="JAAKFY010000014">
    <property type="protein sequence ID" value="KAF3846545.1"/>
    <property type="molecule type" value="Genomic_DNA"/>
</dbReference>
<proteinExistence type="predicted"/>
<dbReference type="SUPFAM" id="SSF48726">
    <property type="entry name" value="Immunoglobulin"/>
    <property type="match status" value="1"/>
</dbReference>
<sequence>MLSAAAEEEKLHQVTFNTNHVLCSSAAAAGCWILDTSAGTVTLTGQSVQPADTAVYYCVRWPTVTQTTSRPAQILSNHRSVICF</sequence>
<name>A0A7J5YAV5_DISMA</name>